<reference evidence="3 4" key="1">
    <citation type="submission" date="2021-05" db="EMBL/GenBank/DDBJ databases">
        <authorList>
            <person name="Zhang Z.D."/>
            <person name="Osman G."/>
        </authorList>
    </citation>
    <scope>NUCLEOTIDE SEQUENCE [LARGE SCALE GENOMIC DNA]</scope>
    <source>
        <strain evidence="3 4">KCTC 32217</strain>
    </source>
</reference>
<comment type="caution">
    <text evidence="3">The sequence shown here is derived from an EMBL/GenBank/DDBJ whole genome shotgun (WGS) entry which is preliminary data.</text>
</comment>
<gene>
    <name evidence="3" type="ORF">KI659_08175</name>
</gene>
<dbReference type="PROSITE" id="PS51257">
    <property type="entry name" value="PROKAR_LIPOPROTEIN"/>
    <property type="match status" value="1"/>
</dbReference>
<dbReference type="InterPro" id="IPR027039">
    <property type="entry name" value="Crtac1"/>
</dbReference>
<dbReference type="Pfam" id="PF07593">
    <property type="entry name" value="UnbV_ASPIC"/>
    <property type="match status" value="1"/>
</dbReference>
<feature type="domain" description="ASPIC/UnbV" evidence="2">
    <location>
        <begin position="525"/>
        <end position="590"/>
    </location>
</feature>
<dbReference type="RefSeq" id="WP_213944856.1">
    <property type="nucleotide sequence ID" value="NZ_JAHCMY010000003.1"/>
</dbReference>
<name>A0AAP2CHN1_9BACT</name>
<sequence>MKYPNYLFAIILLTIGCQSQPETDIPQGKLFTRLTPQQTGIHFTNELEDSEDFDVFRYRNYYNGGGVAIGDINNDGLPDIFLTANRGQNKLYLNQGDMRFEDITDKAGVAGTKPWSTGVTMVDINGDGLLDIYVCNSGDLEGNNMENELFVNNGDGTFTEKAAEYGLADPGFSTHAVFFDYDGDGDLDCYLLNNSFRPISTLGFRNLRTQRDAKGGDKLYKNEKGKFIDVSEEAGIHGSVIGFGLGVSVGDVTGNGHPDIFISNDFYERDYLYINQGDGTFQEALPDYMQHISMFSMGADIADINNDGYPEIFTTDMMPESDRRLKTMAQFETYDVLQLRLQQDYFYQYMRNTLQLNNAGQNFSEIGYLANVAATDWSWGALIADFNNNGNKEIFVSNGVYKDVTNQDFVEYLASNENMKAAVEGKKVNFQDFVNRMPSEKLTNYMFTQKAKLQFENVADDWGFGEPTFSNGAAYGDLDGDGDLDLVINNLNQELYIYKNNTVETQPDNKFLTFTFEGEGQNSFGLGAKVQAYAGNEVISFENMPIRGFQSSMDYKMVMGLGDFIPDSVLVHWRNGKVQKLTDLELNSHYHLKQADADDREWNSREAEPLFLEGPRVDFQHVENPFNDFDRERLTFKMLSTEGPAFAVADLNGDGLEDFFVGGAKDQEGAVFLQTSEGEFLQTGQKFASHSGSEDVSALFFDADNDGKLDLLVVSGGSEFSSNSPQLRDRLYLNKGLDAKGHPIFEHAEDALPNTFQIGSKAVAFDFNGNGHQDLLIASRKSNQYYGLNPTHQLLINDGNGNFQDKTRENGQVLRDIGMLTDLALFEHGGKTKILAVGDWNSIKLLSVEDQTLVSEELKIEGIDNTDGWWNSITLADLNKDGKMDIILTNTGLNTRLKTSPENPISLYVNDFDNNGSYEQITTYHQNGRDLPIHTRHDVVKQMSSLKKKFQTYDSYAEKSMEEIFDDKQLSRAKVLRSFISESVVLMSRGNDSYSMEILPLAAQFTTMRSAEVMDVNHDGHLDIIMAGNLYGVKPELGRYDASDGVVLLGDGKGNFVPQNFTGFKVPGETRHLRKLQSTSPKLIAVRNNNTPLVFKLN</sequence>
<dbReference type="PANTHER" id="PTHR16026">
    <property type="entry name" value="CARTILAGE ACIDIC PROTEIN 1"/>
    <property type="match status" value="1"/>
</dbReference>
<dbReference type="Pfam" id="PF13517">
    <property type="entry name" value="FG-GAP_3"/>
    <property type="match status" value="4"/>
</dbReference>
<dbReference type="Gene3D" id="2.130.10.130">
    <property type="entry name" value="Integrin alpha, N-terminal"/>
    <property type="match status" value="3"/>
</dbReference>
<dbReference type="InterPro" id="IPR013517">
    <property type="entry name" value="FG-GAP"/>
</dbReference>
<evidence type="ECO:0000256" key="1">
    <source>
        <dbReference type="ARBA" id="ARBA00022729"/>
    </source>
</evidence>
<dbReference type="SUPFAM" id="SSF69318">
    <property type="entry name" value="Integrin alpha N-terminal domain"/>
    <property type="match status" value="3"/>
</dbReference>
<dbReference type="AlphaFoldDB" id="A0AAP2CHN1"/>
<keyword evidence="1" id="KW-0732">Signal</keyword>
<dbReference type="PANTHER" id="PTHR16026:SF0">
    <property type="entry name" value="CARTILAGE ACIDIC PROTEIN 1"/>
    <property type="match status" value="1"/>
</dbReference>
<protein>
    <submittedName>
        <fullName evidence="3">VCBS repeat-containing protein</fullName>
    </submittedName>
</protein>
<organism evidence="3 4">
    <name type="scientific">Litoribacter ruber</name>
    <dbReference type="NCBI Taxonomy" id="702568"/>
    <lineage>
        <taxon>Bacteria</taxon>
        <taxon>Pseudomonadati</taxon>
        <taxon>Bacteroidota</taxon>
        <taxon>Cytophagia</taxon>
        <taxon>Cytophagales</taxon>
        <taxon>Cyclobacteriaceae</taxon>
        <taxon>Litoribacter</taxon>
    </lineage>
</organism>
<keyword evidence="4" id="KW-1185">Reference proteome</keyword>
<dbReference type="Proteomes" id="UP001319104">
    <property type="component" value="Unassembled WGS sequence"/>
</dbReference>
<evidence type="ECO:0000259" key="2">
    <source>
        <dbReference type="Pfam" id="PF07593"/>
    </source>
</evidence>
<proteinExistence type="predicted"/>
<dbReference type="InterPro" id="IPR028994">
    <property type="entry name" value="Integrin_alpha_N"/>
</dbReference>
<evidence type="ECO:0000313" key="4">
    <source>
        <dbReference type="Proteomes" id="UP001319104"/>
    </source>
</evidence>
<accession>A0AAP2CHN1</accession>
<dbReference type="EMBL" id="JAHCMY010000003">
    <property type="protein sequence ID" value="MBS9523990.1"/>
    <property type="molecule type" value="Genomic_DNA"/>
</dbReference>
<dbReference type="InterPro" id="IPR011519">
    <property type="entry name" value="UnbV_ASPIC"/>
</dbReference>
<evidence type="ECO:0000313" key="3">
    <source>
        <dbReference type="EMBL" id="MBS9523990.1"/>
    </source>
</evidence>